<dbReference type="AlphaFoldDB" id="A0A196SF76"/>
<name>A0A196SF76_BLAHN</name>
<dbReference type="InterPro" id="IPR036875">
    <property type="entry name" value="Znf_CCHC_sf"/>
</dbReference>
<feature type="region of interest" description="Disordered" evidence="2">
    <location>
        <begin position="1"/>
        <end position="179"/>
    </location>
</feature>
<feature type="domain" description="CCHC-type" evidence="3">
    <location>
        <begin position="354"/>
        <end position="369"/>
    </location>
</feature>
<feature type="domain" description="CCHC-type" evidence="3">
    <location>
        <begin position="198"/>
        <end position="213"/>
    </location>
</feature>
<feature type="compositionally biased region" description="Basic and acidic residues" evidence="2">
    <location>
        <begin position="165"/>
        <end position="178"/>
    </location>
</feature>
<keyword evidence="1" id="KW-0862">Zinc</keyword>
<dbReference type="Proteomes" id="UP000078348">
    <property type="component" value="Unassembled WGS sequence"/>
</dbReference>
<evidence type="ECO:0000313" key="5">
    <source>
        <dbReference type="Proteomes" id="UP000078348"/>
    </source>
</evidence>
<dbReference type="EMBL" id="LXWW01000210">
    <property type="protein sequence ID" value="OAO14797.1"/>
    <property type="molecule type" value="Genomic_DNA"/>
</dbReference>
<dbReference type="GO" id="GO:0003676">
    <property type="term" value="F:nucleic acid binding"/>
    <property type="evidence" value="ECO:0007669"/>
    <property type="project" value="InterPro"/>
</dbReference>
<organism evidence="4 5">
    <name type="scientific">Blastocystis sp. subtype 1 (strain ATCC 50177 / NandII)</name>
    <dbReference type="NCBI Taxonomy" id="478820"/>
    <lineage>
        <taxon>Eukaryota</taxon>
        <taxon>Sar</taxon>
        <taxon>Stramenopiles</taxon>
        <taxon>Bigyra</taxon>
        <taxon>Opalozoa</taxon>
        <taxon>Opalinata</taxon>
        <taxon>Blastocystidae</taxon>
        <taxon>Blastocystis</taxon>
    </lineage>
</organism>
<dbReference type="STRING" id="478820.A0A196SF76"/>
<dbReference type="PANTHER" id="PTHR46978">
    <property type="entry name" value="ZINC KNUCKLE (CCHC-TYPE) FAMILY PROTEIN"/>
    <property type="match status" value="1"/>
</dbReference>
<feature type="domain" description="CCHC-type" evidence="3">
    <location>
        <begin position="220"/>
        <end position="234"/>
    </location>
</feature>
<keyword evidence="1" id="KW-0863">Zinc-finger</keyword>
<comment type="caution">
    <text evidence="4">The sequence shown here is derived from an EMBL/GenBank/DDBJ whole genome shotgun (WGS) entry which is preliminary data.</text>
</comment>
<feature type="compositionally biased region" description="Acidic residues" evidence="2">
    <location>
        <begin position="145"/>
        <end position="163"/>
    </location>
</feature>
<feature type="region of interest" description="Disordered" evidence="2">
    <location>
        <begin position="368"/>
        <end position="398"/>
    </location>
</feature>
<dbReference type="Pfam" id="PF00098">
    <property type="entry name" value="zf-CCHC"/>
    <property type="match status" value="4"/>
</dbReference>
<dbReference type="OrthoDB" id="3863715at2759"/>
<evidence type="ECO:0000313" key="4">
    <source>
        <dbReference type="EMBL" id="OAO14797.1"/>
    </source>
</evidence>
<protein>
    <submittedName>
        <fullName evidence="4">Universal minicircle sequence binding protein</fullName>
    </submittedName>
</protein>
<accession>A0A196SF76</accession>
<dbReference type="PROSITE" id="PS50158">
    <property type="entry name" value="ZF_CCHC"/>
    <property type="match status" value="4"/>
</dbReference>
<dbReference type="InterPro" id="IPR001878">
    <property type="entry name" value="Znf_CCHC"/>
</dbReference>
<evidence type="ECO:0000256" key="1">
    <source>
        <dbReference type="PROSITE-ProRule" id="PRU00047"/>
    </source>
</evidence>
<dbReference type="GO" id="GO:0008270">
    <property type="term" value="F:zinc ion binding"/>
    <property type="evidence" value="ECO:0007669"/>
    <property type="project" value="UniProtKB-KW"/>
</dbReference>
<evidence type="ECO:0000256" key="2">
    <source>
        <dbReference type="SAM" id="MobiDB-lite"/>
    </source>
</evidence>
<feature type="compositionally biased region" description="Basic and acidic residues" evidence="2">
    <location>
        <begin position="14"/>
        <end position="23"/>
    </location>
</feature>
<dbReference type="SMART" id="SM00343">
    <property type="entry name" value="ZnF_C2HC"/>
    <property type="match status" value="7"/>
</dbReference>
<dbReference type="PANTHER" id="PTHR46978:SF1">
    <property type="entry name" value="ZINC KNUCKLE (CCHC-TYPE) FAMILY PROTEIN"/>
    <property type="match status" value="1"/>
</dbReference>
<keyword evidence="5" id="KW-1185">Reference proteome</keyword>
<proteinExistence type="predicted"/>
<feature type="compositionally biased region" description="Low complexity" evidence="2">
    <location>
        <begin position="131"/>
        <end position="144"/>
    </location>
</feature>
<reference evidence="4 5" key="1">
    <citation type="submission" date="2016-05" db="EMBL/GenBank/DDBJ databases">
        <title>Nuclear genome of Blastocystis sp. subtype 1 NandII.</title>
        <authorList>
            <person name="Gentekaki E."/>
            <person name="Curtis B."/>
            <person name="Stairs C."/>
            <person name="Eme L."/>
            <person name="Herman E."/>
            <person name="Klimes V."/>
            <person name="Arias M.C."/>
            <person name="Elias M."/>
            <person name="Hilliou F."/>
            <person name="Klute M."/>
            <person name="Malik S.-B."/>
            <person name="Pightling A."/>
            <person name="Rachubinski R."/>
            <person name="Salas D."/>
            <person name="Schlacht A."/>
            <person name="Suga H."/>
            <person name="Archibald J."/>
            <person name="Ball S.G."/>
            <person name="Clark G."/>
            <person name="Dacks J."/>
            <person name="Van Der Giezen M."/>
            <person name="Tsaousis A."/>
            <person name="Roger A."/>
        </authorList>
    </citation>
    <scope>NUCLEOTIDE SEQUENCE [LARGE SCALE GENOMIC DNA]</scope>
    <source>
        <strain evidence="5">ATCC 50177 / NandII</strain>
    </source>
</reference>
<evidence type="ECO:0000259" key="3">
    <source>
        <dbReference type="PROSITE" id="PS50158"/>
    </source>
</evidence>
<dbReference type="Gene3D" id="4.10.60.10">
    <property type="entry name" value="Zinc finger, CCHC-type"/>
    <property type="match status" value="3"/>
</dbReference>
<keyword evidence="1" id="KW-0479">Metal-binding</keyword>
<gene>
    <name evidence="4" type="ORF">AV274_3501</name>
</gene>
<dbReference type="SUPFAM" id="SSF57756">
    <property type="entry name" value="Retrovirus zinc finger-like domains"/>
    <property type="match status" value="3"/>
</dbReference>
<feature type="compositionally biased region" description="Basic and acidic residues" evidence="2">
    <location>
        <begin position="109"/>
        <end position="119"/>
    </location>
</feature>
<feature type="compositionally biased region" description="Basic and acidic residues" evidence="2">
    <location>
        <begin position="32"/>
        <end position="47"/>
    </location>
</feature>
<feature type="domain" description="CCHC-type" evidence="3">
    <location>
        <begin position="238"/>
        <end position="252"/>
    </location>
</feature>
<sequence>MDDDNAFFLFSKMDNAEDQKKEEESNEQTDNEENHSVKEKAEEEAKPAEVVTDQFKEAHTPTAVDSESEEEGEVRGTNTNKEAVPAKKANTKEVVFMDEEKDVSSSSDGEEHSGIDDLVKGANDSSDEAADFAAALPIQESMSPMDEESEDQESDKEETESSDASDSKSSDLDDKPLSDYDLSDAENYFNRQNGAIVCRRCGQAGHRGIDCPNVQRMDPCFQCAQTDHLAHDCPTTICRHCNQEGHMTRECPARSVPPPCTHCSSRLHRADACPMMPKPVEKGVFQYVHCMNCGKLGHLMCKSEPALQGSYCGKCAICGSPDHYSSQCRDRFNPRTVRSGESSSGRDSSRQGACFICGKFGHIAANCPEKHRKPEKRGAPPMEKKKAKKAKKVLPASI</sequence>